<organism evidence="2 3">
    <name type="scientific">Cytobacillus purgationiresistens</name>
    <dbReference type="NCBI Taxonomy" id="863449"/>
    <lineage>
        <taxon>Bacteria</taxon>
        <taxon>Bacillati</taxon>
        <taxon>Bacillota</taxon>
        <taxon>Bacilli</taxon>
        <taxon>Bacillales</taxon>
        <taxon>Bacillaceae</taxon>
        <taxon>Cytobacillus</taxon>
    </lineage>
</organism>
<dbReference type="Pfam" id="PF12645">
    <property type="entry name" value="HTH_16"/>
    <property type="match status" value="1"/>
</dbReference>
<reference evidence="2 3" key="1">
    <citation type="submission" date="2023-07" db="EMBL/GenBank/DDBJ databases">
        <title>Genomic Encyclopedia of Type Strains, Phase IV (KMG-IV): sequencing the most valuable type-strain genomes for metagenomic binning, comparative biology and taxonomic classification.</title>
        <authorList>
            <person name="Goeker M."/>
        </authorList>
    </citation>
    <scope>NUCLEOTIDE SEQUENCE [LARGE SCALE GENOMIC DNA]</scope>
    <source>
        <strain evidence="2 3">DSM 23494</strain>
    </source>
</reference>
<sequence length="84" mass="9477">MNGMINSKVGNNERGLLPYPIILAANKGEPEAMDVVVQHYGSYMTSLSMRKLCDEDGNSYWGIDEDTRDRLHSKLMQAVLVFKI</sequence>
<accession>A0ABU0AQL0</accession>
<gene>
    <name evidence="2" type="ORF">J2S17_005503</name>
</gene>
<keyword evidence="3" id="KW-1185">Reference proteome</keyword>
<comment type="caution">
    <text evidence="2">The sequence shown here is derived from an EMBL/GenBank/DDBJ whole genome shotgun (WGS) entry which is preliminary data.</text>
</comment>
<dbReference type="EMBL" id="JAUSUB010000043">
    <property type="protein sequence ID" value="MDQ0273571.1"/>
    <property type="molecule type" value="Genomic_DNA"/>
</dbReference>
<evidence type="ECO:0000313" key="2">
    <source>
        <dbReference type="EMBL" id="MDQ0273571.1"/>
    </source>
</evidence>
<protein>
    <recommendedName>
        <fullName evidence="1">Helix-turn-helix conjugative transposon-like domain-containing protein</fullName>
    </recommendedName>
</protein>
<dbReference type="InterPro" id="IPR024760">
    <property type="entry name" value="HTH_dom_conjug_TS-like"/>
</dbReference>
<evidence type="ECO:0000259" key="1">
    <source>
        <dbReference type="Pfam" id="PF12645"/>
    </source>
</evidence>
<name>A0ABU0AQL0_9BACI</name>
<feature type="domain" description="Helix-turn-helix conjugative transposon-like" evidence="1">
    <location>
        <begin position="19"/>
        <end position="83"/>
    </location>
</feature>
<dbReference type="Proteomes" id="UP001238088">
    <property type="component" value="Unassembled WGS sequence"/>
</dbReference>
<proteinExistence type="predicted"/>
<dbReference type="RefSeq" id="WP_307479847.1">
    <property type="nucleotide sequence ID" value="NZ_JAUSUB010000043.1"/>
</dbReference>
<evidence type="ECO:0000313" key="3">
    <source>
        <dbReference type="Proteomes" id="UP001238088"/>
    </source>
</evidence>